<accession>A0ACC1R421</accession>
<organism evidence="1 2">
    <name type="scientific">Lecanicillium saksenae</name>
    <dbReference type="NCBI Taxonomy" id="468837"/>
    <lineage>
        <taxon>Eukaryota</taxon>
        <taxon>Fungi</taxon>
        <taxon>Dikarya</taxon>
        <taxon>Ascomycota</taxon>
        <taxon>Pezizomycotina</taxon>
        <taxon>Sordariomycetes</taxon>
        <taxon>Hypocreomycetidae</taxon>
        <taxon>Hypocreales</taxon>
        <taxon>Cordycipitaceae</taxon>
        <taxon>Lecanicillium</taxon>
    </lineage>
</organism>
<evidence type="ECO:0000313" key="1">
    <source>
        <dbReference type="EMBL" id="KAJ3496978.1"/>
    </source>
</evidence>
<reference evidence="1" key="1">
    <citation type="submission" date="2022-07" db="EMBL/GenBank/DDBJ databases">
        <title>Genome Sequence of Lecanicillium saksenae.</title>
        <authorList>
            <person name="Buettner E."/>
        </authorList>
    </citation>
    <scope>NUCLEOTIDE SEQUENCE</scope>
    <source>
        <strain evidence="1">VT-O1</strain>
    </source>
</reference>
<sequence>MSDSASFVRSIKTRDVPERRYAEQLIKTHHRHTSSRPAKPGQSLIRVVCISDTHNTHPAVPDGDILIHAGDLTENGSFEEKYKIFIAGNHDVLFDDVFLQKYPERRYGQTKTKDDLIWGDIIYLQDESVTLEFPSPERNDDGTGTAEQSSRSITILYHPNNFEHWETILGSLSKQPDVIVTHGPPRHHLDKRDFHRAGCPHLAREIRRIRPRLCVFGHIHAAYGREHVLFDAAQAEYEEILTGWAGWVGVLRLGLAVLWSRVAYFLNPPRSTQFTTLVNAAVVGGLKNTLQNEPIVVEL</sequence>
<proteinExistence type="predicted"/>
<comment type="caution">
    <text evidence="1">The sequence shown here is derived from an EMBL/GenBank/DDBJ whole genome shotgun (WGS) entry which is preliminary data.</text>
</comment>
<evidence type="ECO:0000313" key="2">
    <source>
        <dbReference type="Proteomes" id="UP001148737"/>
    </source>
</evidence>
<dbReference type="EMBL" id="JANAKD010000147">
    <property type="protein sequence ID" value="KAJ3496978.1"/>
    <property type="molecule type" value="Genomic_DNA"/>
</dbReference>
<dbReference type="Proteomes" id="UP001148737">
    <property type="component" value="Unassembled WGS sequence"/>
</dbReference>
<keyword evidence="2" id="KW-1185">Reference proteome</keyword>
<gene>
    <name evidence="1" type="ORF">NLG97_g2254</name>
</gene>
<protein>
    <submittedName>
        <fullName evidence="1">Uncharacterized protein</fullName>
    </submittedName>
</protein>
<name>A0ACC1R421_9HYPO</name>